<accession>A0A1F6BPM6</accession>
<dbReference type="Proteomes" id="UP000179324">
    <property type="component" value="Unassembled WGS sequence"/>
</dbReference>
<name>A0A1F6BPM6_9BACT</name>
<organism evidence="1 2">
    <name type="scientific">Candidatus Jorgensenbacteria bacterium GWC1_48_12</name>
    <dbReference type="NCBI Taxonomy" id="1798469"/>
    <lineage>
        <taxon>Bacteria</taxon>
        <taxon>Candidatus Joergenseniibacteriota</taxon>
    </lineage>
</organism>
<sequence length="89" mass="10441">MYKFVGLPPHEGGPDSPFSVPERILAQRNILASLGETTEEERKRWLEKNSGPFQELEEDPEFRRIVREGNWEEARARLEAFKEKQKEKA</sequence>
<comment type="caution">
    <text evidence="1">The sequence shown here is derived from an EMBL/GenBank/DDBJ whole genome shotgun (WGS) entry which is preliminary data.</text>
</comment>
<dbReference type="AlphaFoldDB" id="A0A1F6BPM6"/>
<evidence type="ECO:0000313" key="1">
    <source>
        <dbReference type="EMBL" id="OGG38880.1"/>
    </source>
</evidence>
<gene>
    <name evidence="1" type="ORF">A2127_02035</name>
</gene>
<evidence type="ECO:0000313" key="2">
    <source>
        <dbReference type="Proteomes" id="UP000179324"/>
    </source>
</evidence>
<reference evidence="1 2" key="1">
    <citation type="journal article" date="2016" name="Nat. Commun.">
        <title>Thousands of microbial genomes shed light on interconnected biogeochemical processes in an aquifer system.</title>
        <authorList>
            <person name="Anantharaman K."/>
            <person name="Brown C.T."/>
            <person name="Hug L.A."/>
            <person name="Sharon I."/>
            <person name="Castelle C.J."/>
            <person name="Probst A.J."/>
            <person name="Thomas B.C."/>
            <person name="Singh A."/>
            <person name="Wilkins M.J."/>
            <person name="Karaoz U."/>
            <person name="Brodie E.L."/>
            <person name="Williams K.H."/>
            <person name="Hubbard S.S."/>
            <person name="Banfield J.F."/>
        </authorList>
    </citation>
    <scope>NUCLEOTIDE SEQUENCE [LARGE SCALE GENOMIC DNA]</scope>
</reference>
<proteinExistence type="predicted"/>
<dbReference type="EMBL" id="MFKI01000022">
    <property type="protein sequence ID" value="OGG38880.1"/>
    <property type="molecule type" value="Genomic_DNA"/>
</dbReference>
<protein>
    <submittedName>
        <fullName evidence="1">Uncharacterized protein</fullName>
    </submittedName>
</protein>